<accession>A0A229S797</accession>
<reference evidence="2 3" key="1">
    <citation type="submission" date="2017-07" db="EMBL/GenBank/DDBJ databases">
        <title>Amycolatopsis alba DSM 44262 Genome sequencing and assembly.</title>
        <authorList>
            <person name="Kaur N."/>
            <person name="Mayilraj S."/>
        </authorList>
    </citation>
    <scope>NUCLEOTIDE SEQUENCE [LARGE SCALE GENOMIC DNA]</scope>
    <source>
        <strain evidence="2 3">DSM 44262</strain>
    </source>
</reference>
<protein>
    <recommendedName>
        <fullName evidence="4">Secreted protein</fullName>
    </recommendedName>
</protein>
<evidence type="ECO:0000256" key="1">
    <source>
        <dbReference type="SAM" id="SignalP"/>
    </source>
</evidence>
<evidence type="ECO:0000313" key="2">
    <source>
        <dbReference type="EMBL" id="OXM54464.1"/>
    </source>
</evidence>
<keyword evidence="1" id="KW-0732">Signal</keyword>
<feature type="signal peptide" evidence="1">
    <location>
        <begin position="1"/>
        <end position="26"/>
    </location>
</feature>
<name>A0A229S797_AMYAL</name>
<comment type="caution">
    <text evidence="2">The sequence shown here is derived from an EMBL/GenBank/DDBJ whole genome shotgun (WGS) entry which is preliminary data.</text>
</comment>
<proteinExistence type="predicted"/>
<sequence>MERKFVTLAVTGVLAAMVLTPAIASAEPSSASRIAFSETGAKSAGGWNQSCSNTMWSWGTVTVRGDRVYLDGGFRSSDPDGVLELRFNRADGTTHRKERVDPGNFNYNSALRHTKSVSANLSVKWLGGVTFKCSQQVY</sequence>
<dbReference type="AlphaFoldDB" id="A0A229S797"/>
<gene>
    <name evidence="2" type="ORF">CFP75_05190</name>
</gene>
<evidence type="ECO:0008006" key="4">
    <source>
        <dbReference type="Google" id="ProtNLM"/>
    </source>
</evidence>
<organism evidence="2 3">
    <name type="scientific">Amycolatopsis alba DSM 44262</name>
    <dbReference type="NCBI Taxonomy" id="1125972"/>
    <lineage>
        <taxon>Bacteria</taxon>
        <taxon>Bacillati</taxon>
        <taxon>Actinomycetota</taxon>
        <taxon>Actinomycetes</taxon>
        <taxon>Pseudonocardiales</taxon>
        <taxon>Pseudonocardiaceae</taxon>
        <taxon>Amycolatopsis</taxon>
    </lineage>
</organism>
<evidence type="ECO:0000313" key="3">
    <source>
        <dbReference type="Proteomes" id="UP000215563"/>
    </source>
</evidence>
<keyword evidence="3" id="KW-1185">Reference proteome</keyword>
<dbReference type="RefSeq" id="WP_020634990.1">
    <property type="nucleotide sequence ID" value="NZ_KB913032.1"/>
</dbReference>
<dbReference type="Proteomes" id="UP000215563">
    <property type="component" value="Unassembled WGS sequence"/>
</dbReference>
<feature type="chain" id="PRO_5011269323" description="Secreted protein" evidence="1">
    <location>
        <begin position="27"/>
        <end position="138"/>
    </location>
</feature>
<dbReference type="EMBL" id="NMQU01000013">
    <property type="protein sequence ID" value="OXM54464.1"/>
    <property type="molecule type" value="Genomic_DNA"/>
</dbReference>